<sequence>MDETAPTPAAPSAGGPAHLRVHGLASTWPLADVVDALERAVVAGRGAPPSGAAAGWAGAVRR</sequence>
<comment type="caution">
    <text evidence="1">The sequence shown here is derived from an EMBL/GenBank/DDBJ whole genome shotgun (WGS) entry which is preliminary data.</text>
</comment>
<dbReference type="AlphaFoldDB" id="A0A3N1GWZ5"/>
<evidence type="ECO:0000313" key="2">
    <source>
        <dbReference type="Proteomes" id="UP000276232"/>
    </source>
</evidence>
<keyword evidence="2" id="KW-1185">Reference proteome</keyword>
<dbReference type="InParanoid" id="A0A3N1GWZ5"/>
<accession>A0A3N1GWZ5</accession>
<organism evidence="1 2">
    <name type="scientific">Pseudokineococcus lusitanus</name>
    <dbReference type="NCBI Taxonomy" id="763993"/>
    <lineage>
        <taxon>Bacteria</taxon>
        <taxon>Bacillati</taxon>
        <taxon>Actinomycetota</taxon>
        <taxon>Actinomycetes</taxon>
        <taxon>Kineosporiales</taxon>
        <taxon>Kineosporiaceae</taxon>
        <taxon>Pseudokineococcus</taxon>
    </lineage>
</organism>
<reference evidence="1 2" key="1">
    <citation type="journal article" date="2015" name="Stand. Genomic Sci.">
        <title>Genomic Encyclopedia of Bacterial and Archaeal Type Strains, Phase III: the genomes of soil and plant-associated and newly described type strains.</title>
        <authorList>
            <person name="Whitman W.B."/>
            <person name="Woyke T."/>
            <person name="Klenk H.P."/>
            <person name="Zhou Y."/>
            <person name="Lilburn T.G."/>
            <person name="Beck B.J."/>
            <person name="De Vos P."/>
            <person name="Vandamme P."/>
            <person name="Eisen J.A."/>
            <person name="Garrity G."/>
            <person name="Hugenholtz P."/>
            <person name="Kyrpides N.C."/>
        </authorList>
    </citation>
    <scope>NUCLEOTIDE SEQUENCE [LARGE SCALE GENOMIC DNA]</scope>
    <source>
        <strain evidence="1 2">CECT 7306</strain>
    </source>
</reference>
<name>A0A3N1GWZ5_9ACTN</name>
<proteinExistence type="predicted"/>
<dbReference type="RefSeq" id="WP_123380645.1">
    <property type="nucleotide sequence ID" value="NZ_RJKN01000006.1"/>
</dbReference>
<dbReference type="EMBL" id="RJKN01000006">
    <property type="protein sequence ID" value="ROP34775.1"/>
    <property type="molecule type" value="Genomic_DNA"/>
</dbReference>
<gene>
    <name evidence="1" type="ORF">EDC03_2597</name>
</gene>
<evidence type="ECO:0000313" key="1">
    <source>
        <dbReference type="EMBL" id="ROP34775.1"/>
    </source>
</evidence>
<dbReference type="Proteomes" id="UP000276232">
    <property type="component" value="Unassembled WGS sequence"/>
</dbReference>
<protein>
    <submittedName>
        <fullName evidence="1">Uncharacterized protein</fullName>
    </submittedName>
</protein>